<evidence type="ECO:0000313" key="3">
    <source>
        <dbReference type="Proteomes" id="UP000735302"/>
    </source>
</evidence>
<dbReference type="Proteomes" id="UP000735302">
    <property type="component" value="Unassembled WGS sequence"/>
</dbReference>
<keyword evidence="3" id="KW-1185">Reference proteome</keyword>
<gene>
    <name evidence="2" type="ORF">PoB_001658100</name>
</gene>
<comment type="caution">
    <text evidence="2">The sequence shown here is derived from an EMBL/GenBank/DDBJ whole genome shotgun (WGS) entry which is preliminary data.</text>
</comment>
<protein>
    <submittedName>
        <fullName evidence="2">Uncharacterized protein</fullName>
    </submittedName>
</protein>
<proteinExistence type="predicted"/>
<feature type="compositionally biased region" description="Low complexity" evidence="1">
    <location>
        <begin position="382"/>
        <end position="398"/>
    </location>
</feature>
<feature type="region of interest" description="Disordered" evidence="1">
    <location>
        <begin position="306"/>
        <end position="347"/>
    </location>
</feature>
<feature type="region of interest" description="Disordered" evidence="1">
    <location>
        <begin position="417"/>
        <end position="444"/>
    </location>
</feature>
<evidence type="ECO:0000256" key="1">
    <source>
        <dbReference type="SAM" id="MobiDB-lite"/>
    </source>
</evidence>
<feature type="region of interest" description="Disordered" evidence="1">
    <location>
        <begin position="241"/>
        <end position="261"/>
    </location>
</feature>
<dbReference type="EMBL" id="BLXT01001985">
    <property type="protein sequence ID" value="GFN90075.1"/>
    <property type="molecule type" value="Genomic_DNA"/>
</dbReference>
<organism evidence="2 3">
    <name type="scientific">Plakobranchus ocellatus</name>
    <dbReference type="NCBI Taxonomy" id="259542"/>
    <lineage>
        <taxon>Eukaryota</taxon>
        <taxon>Metazoa</taxon>
        <taxon>Spiralia</taxon>
        <taxon>Lophotrochozoa</taxon>
        <taxon>Mollusca</taxon>
        <taxon>Gastropoda</taxon>
        <taxon>Heterobranchia</taxon>
        <taxon>Euthyneura</taxon>
        <taxon>Panpulmonata</taxon>
        <taxon>Sacoglossa</taxon>
        <taxon>Placobranchoidea</taxon>
        <taxon>Plakobranchidae</taxon>
        <taxon>Plakobranchus</taxon>
    </lineage>
</organism>
<dbReference type="AlphaFoldDB" id="A0AAV3Z2J9"/>
<feature type="region of interest" description="Disordered" evidence="1">
    <location>
        <begin position="362"/>
        <end position="401"/>
    </location>
</feature>
<reference evidence="2 3" key="1">
    <citation type="journal article" date="2021" name="Elife">
        <title>Chloroplast acquisition without the gene transfer in kleptoplastic sea slugs, Plakobranchus ocellatus.</title>
        <authorList>
            <person name="Maeda T."/>
            <person name="Takahashi S."/>
            <person name="Yoshida T."/>
            <person name="Shimamura S."/>
            <person name="Takaki Y."/>
            <person name="Nagai Y."/>
            <person name="Toyoda A."/>
            <person name="Suzuki Y."/>
            <person name="Arimoto A."/>
            <person name="Ishii H."/>
            <person name="Satoh N."/>
            <person name="Nishiyama T."/>
            <person name="Hasebe M."/>
            <person name="Maruyama T."/>
            <person name="Minagawa J."/>
            <person name="Obokata J."/>
            <person name="Shigenobu S."/>
        </authorList>
    </citation>
    <scope>NUCLEOTIDE SEQUENCE [LARGE SCALE GENOMIC DNA]</scope>
</reference>
<evidence type="ECO:0000313" key="2">
    <source>
        <dbReference type="EMBL" id="GFN90075.1"/>
    </source>
</evidence>
<feature type="region of interest" description="Disordered" evidence="1">
    <location>
        <begin position="1"/>
        <end position="45"/>
    </location>
</feature>
<sequence length="463" mass="49516">MTSLCRTLPSVQSDLHQSAPQQTGAPQQPVPDTKKGGRRRSRAPSIAKMCLSRSRRSLSVDSADIDLDVSGSPSLSTYRALSMSQDALGGQEMDPLSSELINLECETKDELALELVEKTRALELMSACDMTANDGEELCTRLRLDHASKQDEEPSPNIPVYKTECSVETVLQRESRTEPHSVVLRVPTVSSSPAICDPAGPGLDHNILTLEVDNNECMGLELGPPLGGRRSNSFDHATVWPGTSSPDDHLSSDQIDFGGTSSLTVPKPAGLFRRASWEIPKICLHCMHLETLEAARKSEALASATVDGSDRSDLSQETSSCSESSTSSSDEDEESVESPGSDPVVRFTLDAPEDCERAFAGASQTVPAIVGDQTENPDIVKSQEPSPHEPSSASSGSQYKDVVSLAVPVVKQRSTSMDAACMLSPPSEGSPGRQARSRSVDANVTRKASNTLAILALVHQSFK</sequence>
<accession>A0AAV3Z2J9</accession>
<feature type="compositionally biased region" description="Polar residues" evidence="1">
    <location>
        <begin position="1"/>
        <end position="26"/>
    </location>
</feature>
<feature type="compositionally biased region" description="Low complexity" evidence="1">
    <location>
        <begin position="315"/>
        <end position="328"/>
    </location>
</feature>
<name>A0AAV3Z2J9_9GAST</name>